<accession>A0A1M7K8Y2</accession>
<keyword evidence="5" id="KW-0547">Nucleotide-binding</keyword>
<feature type="transmembrane region" description="Helical" evidence="9">
    <location>
        <begin position="147"/>
        <end position="172"/>
    </location>
</feature>
<evidence type="ECO:0000256" key="4">
    <source>
        <dbReference type="ARBA" id="ARBA00022692"/>
    </source>
</evidence>
<dbReference type="SUPFAM" id="SSF90123">
    <property type="entry name" value="ABC transporter transmembrane region"/>
    <property type="match status" value="1"/>
</dbReference>
<sequence>MLDVFKKMFSLLSERERRRFYVLLVVMIVMSAAEVIGVSTVLVLLNVLADPNMIHKQAPLQWLYQTFGFTSDGNFQFFLTIAVFFAILTSLAIKALGSYAIVRYSAMRGYTLSSRLLEAYLKQPYVWFLERNSSEISKSVLQEVGRLVTSVLIPSLSLLANALMAVSLLTLLLLIEPVIATTAAVIIGGGYALIYLTLRQLLSKYGRDLMDANALRFRLTQEATGGFKEVKLLGMEKHYVDRFVAPAQRIAALTAVVQMFRDLPRFGLEALTFGVMLGAILFLQIRNDGDLTAAIPILGTFAFAVMRLLPAAQNVYHSAASIRNGAPLLDDIFNDYWDAQKRIAETSLGASGGQRLQLQDKLQIRDATFAYPNTDKAALRGLNMIIPAKTTIGIVGGTGAGKTTLVDAILGLLTLERGEIIVDGTVINRDNMQAWRNALGYVPQSIYLTDSTLAENIAFGIDPDKIDMAAVERAAKTAALHSFVINELKDGYHTMVGERGVRLSGGQRQRIGIARALYHDPDVLVFDEATSALDNLTERAVVEAIHNIGHQKTVIMIAHRLSTVRNCDRIFLLEHGKTVASGTFEELVNSNETFRDMASSA</sequence>
<evidence type="ECO:0000259" key="10">
    <source>
        <dbReference type="PROSITE" id="PS50893"/>
    </source>
</evidence>
<feature type="transmembrane region" description="Helical" evidence="9">
    <location>
        <begin position="77"/>
        <end position="102"/>
    </location>
</feature>
<proteinExistence type="predicted"/>
<evidence type="ECO:0000256" key="7">
    <source>
        <dbReference type="ARBA" id="ARBA00022989"/>
    </source>
</evidence>
<evidence type="ECO:0000256" key="3">
    <source>
        <dbReference type="ARBA" id="ARBA00022475"/>
    </source>
</evidence>
<dbReference type="RefSeq" id="WP_149780593.1">
    <property type="nucleotide sequence ID" value="NZ_FRCB01000010.1"/>
</dbReference>
<evidence type="ECO:0000256" key="2">
    <source>
        <dbReference type="ARBA" id="ARBA00022448"/>
    </source>
</evidence>
<dbReference type="InterPro" id="IPR003439">
    <property type="entry name" value="ABC_transporter-like_ATP-bd"/>
</dbReference>
<keyword evidence="3" id="KW-1003">Cell membrane</keyword>
<dbReference type="InterPro" id="IPR039421">
    <property type="entry name" value="Type_1_exporter"/>
</dbReference>
<dbReference type="GO" id="GO:0005886">
    <property type="term" value="C:plasma membrane"/>
    <property type="evidence" value="ECO:0007669"/>
    <property type="project" value="UniProtKB-SubCell"/>
</dbReference>
<dbReference type="Pfam" id="PF00664">
    <property type="entry name" value="ABC_membrane"/>
    <property type="match status" value="1"/>
</dbReference>
<protein>
    <submittedName>
        <fullName evidence="12">ABC-type bacteriocin/lantibiotic exporter, contains an N-terminal double-glycine peptidase domain</fullName>
    </submittedName>
</protein>
<dbReference type="PROSITE" id="PS50929">
    <property type="entry name" value="ABC_TM1F"/>
    <property type="match status" value="1"/>
</dbReference>
<dbReference type="AlphaFoldDB" id="A0A1M7K8Y2"/>
<feature type="transmembrane region" description="Helical" evidence="9">
    <location>
        <begin position="266"/>
        <end position="285"/>
    </location>
</feature>
<name>A0A1M7K8Y2_9RHOB</name>
<dbReference type="Gene3D" id="3.40.50.300">
    <property type="entry name" value="P-loop containing nucleotide triphosphate hydrolases"/>
    <property type="match status" value="1"/>
</dbReference>
<feature type="transmembrane region" description="Helical" evidence="9">
    <location>
        <begin position="178"/>
        <end position="198"/>
    </location>
</feature>
<dbReference type="PROSITE" id="PS50893">
    <property type="entry name" value="ABC_TRANSPORTER_2"/>
    <property type="match status" value="1"/>
</dbReference>
<keyword evidence="13" id="KW-1185">Reference proteome</keyword>
<dbReference type="SUPFAM" id="SSF52540">
    <property type="entry name" value="P-loop containing nucleoside triphosphate hydrolases"/>
    <property type="match status" value="1"/>
</dbReference>
<dbReference type="Pfam" id="PF00005">
    <property type="entry name" value="ABC_tran"/>
    <property type="match status" value="1"/>
</dbReference>
<dbReference type="GO" id="GO:0016887">
    <property type="term" value="F:ATP hydrolysis activity"/>
    <property type="evidence" value="ECO:0007669"/>
    <property type="project" value="InterPro"/>
</dbReference>
<dbReference type="PROSITE" id="PS00211">
    <property type="entry name" value="ABC_TRANSPORTER_1"/>
    <property type="match status" value="1"/>
</dbReference>
<keyword evidence="8 9" id="KW-0472">Membrane</keyword>
<dbReference type="Proteomes" id="UP000322545">
    <property type="component" value="Unassembled WGS sequence"/>
</dbReference>
<keyword evidence="2" id="KW-0813">Transport</keyword>
<dbReference type="SMART" id="SM00382">
    <property type="entry name" value="AAA"/>
    <property type="match status" value="1"/>
</dbReference>
<keyword evidence="6" id="KW-0067">ATP-binding</keyword>
<dbReference type="GO" id="GO:0034040">
    <property type="term" value="F:ATPase-coupled lipid transmembrane transporter activity"/>
    <property type="evidence" value="ECO:0007669"/>
    <property type="project" value="TreeGrafter"/>
</dbReference>
<evidence type="ECO:0000256" key="6">
    <source>
        <dbReference type="ARBA" id="ARBA00022840"/>
    </source>
</evidence>
<feature type="domain" description="ABC transmembrane type-1" evidence="11">
    <location>
        <begin position="60"/>
        <end position="324"/>
    </location>
</feature>
<evidence type="ECO:0000313" key="12">
    <source>
        <dbReference type="EMBL" id="SHM61752.1"/>
    </source>
</evidence>
<dbReference type="FunFam" id="3.40.50.300:FF:000221">
    <property type="entry name" value="Multidrug ABC transporter ATP-binding protein"/>
    <property type="match status" value="1"/>
</dbReference>
<dbReference type="GO" id="GO:0005524">
    <property type="term" value="F:ATP binding"/>
    <property type="evidence" value="ECO:0007669"/>
    <property type="project" value="UniProtKB-KW"/>
</dbReference>
<feature type="domain" description="ABC transporter" evidence="10">
    <location>
        <begin position="362"/>
        <end position="600"/>
    </location>
</feature>
<evidence type="ECO:0000256" key="1">
    <source>
        <dbReference type="ARBA" id="ARBA00004651"/>
    </source>
</evidence>
<keyword evidence="7 9" id="KW-1133">Transmembrane helix</keyword>
<dbReference type="GO" id="GO:0140359">
    <property type="term" value="F:ABC-type transporter activity"/>
    <property type="evidence" value="ECO:0007669"/>
    <property type="project" value="InterPro"/>
</dbReference>
<gene>
    <name evidence="12" type="ORF">SAMN05443432_11030</name>
</gene>
<feature type="transmembrane region" description="Helical" evidence="9">
    <location>
        <begin position="20"/>
        <end position="45"/>
    </location>
</feature>
<dbReference type="InterPro" id="IPR003593">
    <property type="entry name" value="AAA+_ATPase"/>
</dbReference>
<evidence type="ECO:0000256" key="5">
    <source>
        <dbReference type="ARBA" id="ARBA00022741"/>
    </source>
</evidence>
<dbReference type="PANTHER" id="PTHR24221">
    <property type="entry name" value="ATP-BINDING CASSETTE SUB-FAMILY B"/>
    <property type="match status" value="1"/>
</dbReference>
<dbReference type="Gene3D" id="1.20.1560.10">
    <property type="entry name" value="ABC transporter type 1, transmembrane domain"/>
    <property type="match status" value="1"/>
</dbReference>
<evidence type="ECO:0000256" key="8">
    <source>
        <dbReference type="ARBA" id="ARBA00023136"/>
    </source>
</evidence>
<dbReference type="InterPro" id="IPR017871">
    <property type="entry name" value="ABC_transporter-like_CS"/>
</dbReference>
<reference evidence="12 13" key="1">
    <citation type="submission" date="2016-11" db="EMBL/GenBank/DDBJ databases">
        <authorList>
            <person name="Varghese N."/>
            <person name="Submissions S."/>
        </authorList>
    </citation>
    <scope>NUCLEOTIDE SEQUENCE [LARGE SCALE GENOMIC DNA]</scope>
    <source>
        <strain evidence="12 13">DSM 28249</strain>
    </source>
</reference>
<organism evidence="12 13">
    <name type="scientific">Roseovarius litoreus</name>
    <dbReference type="NCBI Taxonomy" id="1155722"/>
    <lineage>
        <taxon>Bacteria</taxon>
        <taxon>Pseudomonadati</taxon>
        <taxon>Pseudomonadota</taxon>
        <taxon>Alphaproteobacteria</taxon>
        <taxon>Rhodobacterales</taxon>
        <taxon>Roseobacteraceae</taxon>
        <taxon>Roseovarius</taxon>
    </lineage>
</organism>
<dbReference type="InterPro" id="IPR036640">
    <property type="entry name" value="ABC1_TM_sf"/>
</dbReference>
<dbReference type="PANTHER" id="PTHR24221:SF632">
    <property type="entry name" value="ATP-DEPENDENT LIPID A-CORE FLIPPASE"/>
    <property type="match status" value="1"/>
</dbReference>
<evidence type="ECO:0000256" key="9">
    <source>
        <dbReference type="SAM" id="Phobius"/>
    </source>
</evidence>
<comment type="subcellular location">
    <subcellularLocation>
        <location evidence="1">Cell membrane</location>
        <topology evidence="1">Multi-pass membrane protein</topology>
    </subcellularLocation>
</comment>
<dbReference type="EMBL" id="FRCB01000010">
    <property type="protein sequence ID" value="SHM61752.1"/>
    <property type="molecule type" value="Genomic_DNA"/>
</dbReference>
<keyword evidence="4 9" id="KW-0812">Transmembrane</keyword>
<dbReference type="InterPro" id="IPR027417">
    <property type="entry name" value="P-loop_NTPase"/>
</dbReference>
<evidence type="ECO:0000313" key="13">
    <source>
        <dbReference type="Proteomes" id="UP000322545"/>
    </source>
</evidence>
<dbReference type="InterPro" id="IPR011527">
    <property type="entry name" value="ABC1_TM_dom"/>
</dbReference>
<evidence type="ECO:0000259" key="11">
    <source>
        <dbReference type="PROSITE" id="PS50929"/>
    </source>
</evidence>